<organism evidence="2 3">
    <name type="scientific">Methanosarcina mazei</name>
    <name type="common">Methanosarcina frisia</name>
    <dbReference type="NCBI Taxonomy" id="2209"/>
    <lineage>
        <taxon>Archaea</taxon>
        <taxon>Methanobacteriati</taxon>
        <taxon>Methanobacteriota</taxon>
        <taxon>Stenosarchaea group</taxon>
        <taxon>Methanomicrobia</taxon>
        <taxon>Methanosarcinales</taxon>
        <taxon>Methanosarcinaceae</taxon>
        <taxon>Methanosarcina</taxon>
    </lineage>
</organism>
<dbReference type="InterPro" id="IPR009057">
    <property type="entry name" value="Homeodomain-like_sf"/>
</dbReference>
<dbReference type="InterPro" id="IPR047655">
    <property type="entry name" value="Transpos_IS630-like"/>
</dbReference>
<dbReference type="RefSeq" id="WP_155395184.1">
    <property type="nucleotide sequence ID" value="NZ_CP042908.1"/>
</dbReference>
<gene>
    <name evidence="2" type="ORF">FQU78_03555</name>
</gene>
<dbReference type="AlphaFoldDB" id="A0A6C0VI17"/>
<accession>A0A6C0VI17</accession>
<dbReference type="Pfam" id="PF13565">
    <property type="entry name" value="HTH_32"/>
    <property type="match status" value="1"/>
</dbReference>
<dbReference type="GO" id="GO:0003676">
    <property type="term" value="F:nucleic acid binding"/>
    <property type="evidence" value="ECO:0007669"/>
    <property type="project" value="InterPro"/>
</dbReference>
<dbReference type="Pfam" id="PF13358">
    <property type="entry name" value="DDE_3"/>
    <property type="match status" value="1"/>
</dbReference>
<feature type="domain" description="Tc1-like transposase DDE" evidence="1">
    <location>
        <begin position="177"/>
        <end position="312"/>
    </location>
</feature>
<dbReference type="EMBL" id="CP042908">
    <property type="protein sequence ID" value="QIB90254.1"/>
    <property type="molecule type" value="Genomic_DNA"/>
</dbReference>
<evidence type="ECO:0000313" key="3">
    <source>
        <dbReference type="Proteomes" id="UP000467371"/>
    </source>
</evidence>
<protein>
    <submittedName>
        <fullName evidence="2">IS630 family transposase</fullName>
    </submittedName>
</protein>
<dbReference type="Gene3D" id="3.30.420.10">
    <property type="entry name" value="Ribonuclease H-like superfamily/Ribonuclease H"/>
    <property type="match status" value="1"/>
</dbReference>
<dbReference type="InterPro" id="IPR036397">
    <property type="entry name" value="RNaseH_sf"/>
</dbReference>
<proteinExistence type="predicted"/>
<dbReference type="PANTHER" id="PTHR46564">
    <property type="entry name" value="TRANSPOSASE"/>
    <property type="match status" value="1"/>
</dbReference>
<dbReference type="SUPFAM" id="SSF46689">
    <property type="entry name" value="Homeodomain-like"/>
    <property type="match status" value="1"/>
</dbReference>
<reference evidence="2 3" key="1">
    <citation type="journal article" date="2020" name="Environ. Microbiol. Rep.">
        <title>Redox cycling of Fe(II) and Fe(III) in magnetite accelerates aceticlastic methanogenesis by Methanosarcina mazei.</title>
        <authorList>
            <person name="Wang H."/>
            <person name="Byrne J.M."/>
            <person name="Liu P."/>
            <person name="Liu J."/>
            <person name="Dong X."/>
            <person name="Lu Y."/>
        </authorList>
    </citation>
    <scope>NUCLEOTIDE SEQUENCE [LARGE SCALE GENOMIC DNA]</scope>
    <source>
        <strain evidence="3">zm-15</strain>
    </source>
</reference>
<sequence>MGRPEIYHIDQKISLEKLDWLIKIERNTKVQQKLYFIRFRYLGDSIEEATSRLGVTKRIGYYWQNRWNEQGYEGLLHKSGAGRPSYLSDEKILELKSILESKDFWTTDEVKDLIKDKFGIDYCLNSIRKLLKKIGMHYNIPYCLDYRRPENAEEILKKLENAIKEKTSPDKHYVIGFLDESSPQTAPDTPRLWSFVKKPKMFKNTKKMKANANAFYAINGNSVIDFKESSKAKDVCEFLGRIKEENEYDPIVVLDNSKTHHADITIKKAKQLDITLVFLPPYSPDLNPIEFIWKSVRKEILKEFIESVTQLRDLIKNEYMKLAKSKSFANNWMKIFDEQIKSVMNS</sequence>
<dbReference type="OrthoDB" id="195008at2157"/>
<evidence type="ECO:0000313" key="2">
    <source>
        <dbReference type="EMBL" id="QIB90254.1"/>
    </source>
</evidence>
<name>A0A6C0VI17_METMZ</name>
<dbReference type="PANTHER" id="PTHR46564:SF1">
    <property type="entry name" value="TRANSPOSASE"/>
    <property type="match status" value="1"/>
</dbReference>
<dbReference type="Proteomes" id="UP000467371">
    <property type="component" value="Chromosome"/>
</dbReference>
<evidence type="ECO:0000259" key="1">
    <source>
        <dbReference type="Pfam" id="PF13358"/>
    </source>
</evidence>
<dbReference type="NCBIfam" id="NF033545">
    <property type="entry name" value="transpos_IS630"/>
    <property type="match status" value="1"/>
</dbReference>
<dbReference type="GeneID" id="31593245"/>
<dbReference type="InterPro" id="IPR038717">
    <property type="entry name" value="Tc1-like_DDE_dom"/>
</dbReference>